<dbReference type="SUPFAM" id="SSF48452">
    <property type="entry name" value="TPR-like"/>
    <property type="match status" value="2"/>
</dbReference>
<comment type="catalytic activity">
    <reaction evidence="7 9">
        <text>L-arginyl-[protein] + NAD(+) = N(omega)-(ADP-D-ribosyl)-L-arginyl-[protein] + nicotinamide + H(+)</text>
        <dbReference type="Rhea" id="RHEA:19149"/>
        <dbReference type="Rhea" id="RHEA-COMP:10532"/>
        <dbReference type="Rhea" id="RHEA-COMP:15087"/>
        <dbReference type="ChEBI" id="CHEBI:15378"/>
        <dbReference type="ChEBI" id="CHEBI:17154"/>
        <dbReference type="ChEBI" id="CHEBI:29965"/>
        <dbReference type="ChEBI" id="CHEBI:57540"/>
        <dbReference type="ChEBI" id="CHEBI:142554"/>
        <dbReference type="EC" id="2.4.2.31"/>
    </reaction>
</comment>
<dbReference type="Gene3D" id="1.25.40.10">
    <property type="entry name" value="Tetratricopeptide repeat domain"/>
    <property type="match status" value="3"/>
</dbReference>
<dbReference type="PRINTS" id="PR00381">
    <property type="entry name" value="KINESINLIGHT"/>
</dbReference>
<dbReference type="Gene3D" id="3.90.176.10">
    <property type="entry name" value="Toxin ADP-ribosyltransferase, Chain A, domain 1"/>
    <property type="match status" value="1"/>
</dbReference>
<feature type="repeat" description="TPR" evidence="8">
    <location>
        <begin position="817"/>
        <end position="850"/>
    </location>
</feature>
<keyword evidence="9" id="KW-0521">NADP</keyword>
<evidence type="ECO:0000256" key="9">
    <source>
        <dbReference type="RuleBase" id="RU361228"/>
    </source>
</evidence>
<evidence type="ECO:0000256" key="4">
    <source>
        <dbReference type="ARBA" id="ARBA00022695"/>
    </source>
</evidence>
<dbReference type="AlphaFoldDB" id="A0A814HLB4"/>
<comment type="caution">
    <text evidence="10">The sequence shown here is derived from an EMBL/GenBank/DDBJ whole genome shotgun (WGS) entry which is preliminary data.</text>
</comment>
<dbReference type="Pfam" id="PF01129">
    <property type="entry name" value="ART"/>
    <property type="match status" value="1"/>
</dbReference>
<dbReference type="PANTHER" id="PTHR45641">
    <property type="entry name" value="TETRATRICOPEPTIDE REPEAT PROTEIN (AFU_ORTHOLOGUE AFUA_6G03870)"/>
    <property type="match status" value="1"/>
</dbReference>
<dbReference type="OrthoDB" id="9991614at2759"/>
<feature type="repeat" description="TPR" evidence="8">
    <location>
        <begin position="649"/>
        <end position="682"/>
    </location>
</feature>
<dbReference type="Proteomes" id="UP000663852">
    <property type="component" value="Unassembled WGS sequence"/>
</dbReference>
<keyword evidence="4" id="KW-0548">Nucleotidyltransferase</keyword>
<gene>
    <name evidence="11" type="ORF">EDS130_LOCUS29892</name>
    <name evidence="10" type="ORF">XAT740_LOCUS13807</name>
</gene>
<feature type="repeat" description="TPR" evidence="8">
    <location>
        <begin position="565"/>
        <end position="598"/>
    </location>
</feature>
<evidence type="ECO:0000313" key="11">
    <source>
        <dbReference type="EMBL" id="CAF1287398.1"/>
    </source>
</evidence>
<keyword evidence="6 8" id="KW-0802">TPR repeat</keyword>
<dbReference type="SMART" id="SM00028">
    <property type="entry name" value="TPR"/>
    <property type="match status" value="9"/>
</dbReference>
<evidence type="ECO:0000256" key="8">
    <source>
        <dbReference type="PROSITE-ProRule" id="PRU00339"/>
    </source>
</evidence>
<evidence type="ECO:0000256" key="6">
    <source>
        <dbReference type="ARBA" id="ARBA00022803"/>
    </source>
</evidence>
<dbReference type="EMBL" id="CAJNOJ010000205">
    <property type="protein sequence ID" value="CAF1287398.1"/>
    <property type="molecule type" value="Genomic_DNA"/>
</dbReference>
<feature type="repeat" description="TPR" evidence="8">
    <location>
        <begin position="523"/>
        <end position="556"/>
    </location>
</feature>
<dbReference type="Pfam" id="PF13424">
    <property type="entry name" value="TPR_12"/>
    <property type="match status" value="3"/>
</dbReference>
<dbReference type="PROSITE" id="PS50293">
    <property type="entry name" value="TPR_REGION"/>
    <property type="match status" value="2"/>
</dbReference>
<dbReference type="Proteomes" id="UP000663828">
    <property type="component" value="Unassembled WGS sequence"/>
</dbReference>
<dbReference type="EMBL" id="CAJNOR010000810">
    <property type="protein sequence ID" value="CAF1012672.1"/>
    <property type="molecule type" value="Genomic_DNA"/>
</dbReference>
<evidence type="ECO:0000256" key="7">
    <source>
        <dbReference type="ARBA" id="ARBA00047597"/>
    </source>
</evidence>
<dbReference type="PROSITE" id="PS51996">
    <property type="entry name" value="TR_MART"/>
    <property type="match status" value="1"/>
</dbReference>
<dbReference type="GO" id="GO:0016779">
    <property type="term" value="F:nucleotidyltransferase activity"/>
    <property type="evidence" value="ECO:0007669"/>
    <property type="project" value="UniProtKB-KW"/>
</dbReference>
<dbReference type="InterPro" id="IPR011990">
    <property type="entry name" value="TPR-like_helical_dom_sf"/>
</dbReference>
<dbReference type="SUPFAM" id="SSF56399">
    <property type="entry name" value="ADP-ribosylation"/>
    <property type="match status" value="1"/>
</dbReference>
<dbReference type="PANTHER" id="PTHR45641:SF19">
    <property type="entry name" value="NEPHROCYSTIN-3"/>
    <property type="match status" value="1"/>
</dbReference>
<name>A0A814HLB4_ADIRI</name>
<protein>
    <recommendedName>
        <fullName evidence="9">NAD(P)(+)--arginine ADP-ribosyltransferase</fullName>
        <ecNumber evidence="9">2.4.2.31</ecNumber>
    </recommendedName>
    <alternativeName>
        <fullName evidence="9">Mono(ADP-ribosyl)transferase</fullName>
    </alternativeName>
</protein>
<dbReference type="GO" id="GO:0106274">
    <property type="term" value="F:NAD+-protein-arginine ADP-ribosyltransferase activity"/>
    <property type="evidence" value="ECO:0007669"/>
    <property type="project" value="UniProtKB-EC"/>
</dbReference>
<reference evidence="10" key="1">
    <citation type="submission" date="2021-02" db="EMBL/GenBank/DDBJ databases">
        <authorList>
            <person name="Nowell W R."/>
        </authorList>
    </citation>
    <scope>NUCLEOTIDE SEQUENCE</scope>
</reference>
<organism evidence="10 12">
    <name type="scientific">Adineta ricciae</name>
    <name type="common">Rotifer</name>
    <dbReference type="NCBI Taxonomy" id="249248"/>
    <lineage>
        <taxon>Eukaryota</taxon>
        <taxon>Metazoa</taxon>
        <taxon>Spiralia</taxon>
        <taxon>Gnathifera</taxon>
        <taxon>Rotifera</taxon>
        <taxon>Eurotatoria</taxon>
        <taxon>Bdelloidea</taxon>
        <taxon>Adinetida</taxon>
        <taxon>Adinetidae</taxon>
        <taxon>Adineta</taxon>
    </lineage>
</organism>
<dbReference type="InterPro" id="IPR000768">
    <property type="entry name" value="ART"/>
</dbReference>
<accession>A0A814HLB4</accession>
<feature type="repeat" description="TPR" evidence="8">
    <location>
        <begin position="607"/>
        <end position="640"/>
    </location>
</feature>
<keyword evidence="5" id="KW-0677">Repeat</keyword>
<keyword evidence="12" id="KW-1185">Reference proteome</keyword>
<evidence type="ECO:0000313" key="12">
    <source>
        <dbReference type="Proteomes" id="UP000663828"/>
    </source>
</evidence>
<evidence type="ECO:0000256" key="5">
    <source>
        <dbReference type="ARBA" id="ARBA00022737"/>
    </source>
</evidence>
<sequence>MSEFLQRNERPTTIKIFDVYGPFATNPRVRTVQLCNEEIAFEIMATPSNSDDFVIVFLNVNHIVSIETFLNALFTFNGDYSCYKEFRDVDECVDFISSFKYEKVFLLVFLSEAELLVPLIHEIPQLVYIYICFEKEISNLDSKKLNWTYRFPKIRDRVYELNKKLHDRVKSDIELLRMPVVEPMLFSMKTACSNDLSSHCATYQWNQMLLEVLRRLPQNDRSRQDMVTICRAQYHDDPNELRKIEQFEKIYQPQSAIWWYTQDCFIYRLINKALQTEDIDIIFKFRSFVIDLYDALGDLHSQSKTENSNVITVYRGQQMEAIELNNLKASNNTIISLKSFLSTTKHQDVALIFAGDGSNRPEIESVLFEITIDVNRSHKPLADISNVSHMSDENEVLLSMGMLFVVQSVKQMENNVWKIQLTATDESKVKLNDYLKNSYSSLEDCDDPLFELAILLNESYSYGKAEKYLLMLLEEYTRNPGKIYNVLGICNYIKHNYRRGLYYYIKALNCYIMEGSSMHPVCCHIYNNIGLIYAQEEDYERAMSFYKTALEIHLKYPTVGPNVFVRTLTHIGDTYERFGNYDDAFKNYLHAHEIVEHRHLNNDMVAMELYSSIGAAYLKLGQYDKSLQYCKRNLEILQGLFADNKLPIAYAYQKIGAVYDAKGEYDEALRQYKEAERIYAINGIYSHVALASVYGDIGVVYRRKEEYELALYYLQKSLQTEEQFEKGMSVSIAKRYNNIGVVYCSMGNIEQGIVYTRKAINCIQNAQTPDESELGIFYSNLASCYADQGNTEQALHYCNFSLEIKRRVYPSNHPTFARTFSTMGAALVQNGDISMAIHYYEMAVKIYKEAFDVNHPEYKTVVMRLAELKHFEALIEYESCLSSKI</sequence>
<dbReference type="PROSITE" id="PS50005">
    <property type="entry name" value="TPR"/>
    <property type="match status" value="6"/>
</dbReference>
<evidence type="ECO:0000313" key="10">
    <source>
        <dbReference type="EMBL" id="CAF1012672.1"/>
    </source>
</evidence>
<proteinExistence type="inferred from homology"/>
<feature type="repeat" description="TPR" evidence="8">
    <location>
        <begin position="691"/>
        <end position="724"/>
    </location>
</feature>
<dbReference type="EC" id="2.4.2.31" evidence="9"/>
<keyword evidence="9" id="KW-0520">NAD</keyword>
<comment type="similarity">
    <text evidence="1 9">Belongs to the Arg-specific ADP-ribosyltransferase family.</text>
</comment>
<evidence type="ECO:0000256" key="1">
    <source>
        <dbReference type="ARBA" id="ARBA00009558"/>
    </source>
</evidence>
<dbReference type="InterPro" id="IPR019734">
    <property type="entry name" value="TPR_rpt"/>
</dbReference>
<keyword evidence="2 9" id="KW-0328">Glycosyltransferase</keyword>
<evidence type="ECO:0000256" key="2">
    <source>
        <dbReference type="ARBA" id="ARBA00022676"/>
    </source>
</evidence>
<keyword evidence="3 9" id="KW-0808">Transferase</keyword>
<evidence type="ECO:0000256" key="3">
    <source>
        <dbReference type="ARBA" id="ARBA00022679"/>
    </source>
</evidence>